<dbReference type="Pfam" id="PF20877">
    <property type="entry name" value="Anoctamin_N"/>
    <property type="match status" value="1"/>
</dbReference>
<dbReference type="PANTHER" id="PTHR12308:SF73">
    <property type="entry name" value="ANOCTAMIN"/>
    <property type="match status" value="1"/>
</dbReference>
<evidence type="ECO:0000256" key="1">
    <source>
        <dbReference type="ARBA" id="ARBA00004141"/>
    </source>
</evidence>
<feature type="transmembrane region" description="Helical" evidence="6">
    <location>
        <begin position="195"/>
        <end position="222"/>
    </location>
</feature>
<evidence type="ECO:0000256" key="5">
    <source>
        <dbReference type="SAM" id="MobiDB-lite"/>
    </source>
</evidence>
<feature type="transmembrane region" description="Helical" evidence="6">
    <location>
        <begin position="338"/>
        <end position="360"/>
    </location>
</feature>
<organism evidence="9 10">
    <name type="scientific">Moniliophthora roreri (strain MCA 2997)</name>
    <name type="common">Cocoa frosty pod rot fungus</name>
    <name type="synonym">Crinipellis roreri</name>
    <dbReference type="NCBI Taxonomy" id="1381753"/>
    <lineage>
        <taxon>Eukaryota</taxon>
        <taxon>Fungi</taxon>
        <taxon>Dikarya</taxon>
        <taxon>Basidiomycota</taxon>
        <taxon>Agaricomycotina</taxon>
        <taxon>Agaricomycetes</taxon>
        <taxon>Agaricomycetidae</taxon>
        <taxon>Agaricales</taxon>
        <taxon>Marasmiineae</taxon>
        <taxon>Marasmiaceae</taxon>
        <taxon>Moniliophthora</taxon>
    </lineage>
</organism>
<keyword evidence="3 6" id="KW-1133">Transmembrane helix</keyword>
<evidence type="ECO:0000256" key="2">
    <source>
        <dbReference type="ARBA" id="ARBA00022692"/>
    </source>
</evidence>
<feature type="domain" description="Anoctamin transmembrane" evidence="7">
    <location>
        <begin position="187"/>
        <end position="715"/>
    </location>
</feature>
<dbReference type="PANTHER" id="PTHR12308">
    <property type="entry name" value="ANOCTAMIN"/>
    <property type="match status" value="1"/>
</dbReference>
<feature type="transmembrane region" description="Helical" evidence="6">
    <location>
        <begin position="604"/>
        <end position="624"/>
    </location>
</feature>
<feature type="domain" description="Anoctamin alpha-beta plait" evidence="8">
    <location>
        <begin position="25"/>
        <end position="150"/>
    </location>
</feature>
<evidence type="ECO:0000313" key="9">
    <source>
        <dbReference type="EMBL" id="ESK95168.1"/>
    </source>
</evidence>
<feature type="transmembrane region" description="Helical" evidence="6">
    <location>
        <begin position="551"/>
        <end position="574"/>
    </location>
</feature>
<dbReference type="GO" id="GO:0032541">
    <property type="term" value="C:cortical endoplasmic reticulum"/>
    <property type="evidence" value="ECO:0007669"/>
    <property type="project" value="TreeGrafter"/>
</dbReference>
<dbReference type="InterPro" id="IPR049456">
    <property type="entry name" value="Anoctamin_N_fung"/>
</dbReference>
<sequence length="783" mass="88709">MNLTSLYTKFSSLYSERGGQMMPIHVDLVISFRTTPVRTESGDIWKAAEQYRCLIRTLINAGFRAVGRRGETLGHILIFVSCPDKLLGRLRKAERDTDFLHGLPVKPLSTSQANTQPIAPAARLRLIYEFITSCSPGLGISPESQAWNCVDAIFCLHDREFNDRWIYAWTRGGVALGFGNAIGLDRVRQQFGESIAFYFGFLNTYTRFLAFPSLVGLVFYLYDTSYSPVYSALLVIWSITFVEWWRAKEKLLSVRFGTLGSFKVEKRRIGVDGVDPRSGKKRDKSEWRKRELKMLASVPAMVLFAVILGLVMTAMFIWEAFVTELYTGPGQKLASFAPTIVFIILVPRIVSIFHICATWFTDWEGHIHQSTHDDSLTLKTFIFTALTSYLGLALCAFVYVPFGEGIMRVVARVLDDGEGGIWSDISMENRLNPSLLKDQMFAYTVTNQIVDNFEEIGMPFITRRFNSLVSRYKSPPVAHANGESNGACHDKASRPPAVKSSPMKKVTFSEAHLHTHTPTSSEQKLISMALHELSLPPYDIFLDYREMVIQFGYVALWSIIWPLAPLMAFINNILEIRSDAFKIATHSRRPVPCRVEGIGAWLDVLGWLVWLGSITNAVLVWLFFPRDADDFATGGTCAASSLTKGPARLSAFERVHKKLFEATSPSARLDIPLLWRESARATADLLMKAFLVGLVASHTYSFMRAVIRHIVERVVWYESKEREEKETKEWGIREVFLKDLIGKDRQGEDESHDVDEQDMPDLVKDFWLYEEGGRDIKLILDDA</sequence>
<keyword evidence="4 6" id="KW-0472">Membrane</keyword>
<dbReference type="EMBL" id="AWSO01000111">
    <property type="protein sequence ID" value="ESK95168.1"/>
    <property type="molecule type" value="Genomic_DNA"/>
</dbReference>
<dbReference type="AlphaFoldDB" id="V2X7N1"/>
<evidence type="ECO:0000256" key="4">
    <source>
        <dbReference type="ARBA" id="ARBA00023136"/>
    </source>
</evidence>
<proteinExistence type="predicted"/>
<dbReference type="Pfam" id="PF04547">
    <property type="entry name" value="Anoctamin"/>
    <property type="match status" value="1"/>
</dbReference>
<comment type="caution">
    <text evidence="9">The sequence shown here is derived from an EMBL/GenBank/DDBJ whole genome shotgun (WGS) entry which is preliminary data.</text>
</comment>
<gene>
    <name evidence="9" type="ORF">Moror_13803</name>
</gene>
<dbReference type="OrthoDB" id="296386at2759"/>
<feature type="region of interest" description="Disordered" evidence="5">
    <location>
        <begin position="480"/>
        <end position="502"/>
    </location>
</feature>
<comment type="subcellular location">
    <subcellularLocation>
        <location evidence="1">Membrane</location>
        <topology evidence="1">Multi-pass membrane protein</topology>
    </subcellularLocation>
</comment>
<feature type="transmembrane region" description="Helical" evidence="6">
    <location>
        <begin position="294"/>
        <end position="318"/>
    </location>
</feature>
<dbReference type="KEGG" id="mrr:Moror_13803"/>
<dbReference type="GO" id="GO:0016020">
    <property type="term" value="C:membrane"/>
    <property type="evidence" value="ECO:0007669"/>
    <property type="project" value="UniProtKB-SubCell"/>
</dbReference>
<accession>V2X7N1</accession>
<reference evidence="9 10" key="1">
    <citation type="journal article" date="2014" name="BMC Genomics">
        <title>Genome and secretome analysis of the hemibiotrophic fungal pathogen, Moniliophthora roreri, which causes frosty pod rot disease of cacao: mechanisms of the biotrophic and necrotrophic phases.</title>
        <authorList>
            <person name="Meinhardt L.W."/>
            <person name="Costa G.G.L."/>
            <person name="Thomazella D.P.T."/>
            <person name="Teixeira P.J.P.L."/>
            <person name="Carazzolle M.F."/>
            <person name="Schuster S.C."/>
            <person name="Carlson J.E."/>
            <person name="Guiltinan M.J."/>
            <person name="Mieczkowski P."/>
            <person name="Farmer A."/>
            <person name="Ramaraj T."/>
            <person name="Crozier J."/>
            <person name="Davis R.E."/>
            <person name="Shao J."/>
            <person name="Melnick R.L."/>
            <person name="Pereira G.A.G."/>
            <person name="Bailey B.A."/>
        </authorList>
    </citation>
    <scope>NUCLEOTIDE SEQUENCE [LARGE SCALE GENOMIC DNA]</scope>
    <source>
        <strain evidence="9 10">MCA 2997</strain>
    </source>
</reference>
<evidence type="ECO:0000313" key="10">
    <source>
        <dbReference type="Proteomes" id="UP000017559"/>
    </source>
</evidence>
<keyword evidence="2 6" id="KW-0812">Transmembrane</keyword>
<dbReference type="InterPro" id="IPR049452">
    <property type="entry name" value="Anoctamin_TM"/>
</dbReference>
<name>V2X7N1_MONRO</name>
<protein>
    <submittedName>
        <fullName evidence="9">Plasma membrane channel protein</fullName>
    </submittedName>
</protein>
<feature type="transmembrane region" description="Helical" evidence="6">
    <location>
        <begin position="228"/>
        <end position="245"/>
    </location>
</feature>
<dbReference type="InterPro" id="IPR007632">
    <property type="entry name" value="Anoctamin"/>
</dbReference>
<evidence type="ECO:0000256" key="6">
    <source>
        <dbReference type="SAM" id="Phobius"/>
    </source>
</evidence>
<evidence type="ECO:0000259" key="7">
    <source>
        <dbReference type="Pfam" id="PF04547"/>
    </source>
</evidence>
<dbReference type="GO" id="GO:0005254">
    <property type="term" value="F:chloride channel activity"/>
    <property type="evidence" value="ECO:0007669"/>
    <property type="project" value="TreeGrafter"/>
</dbReference>
<evidence type="ECO:0000259" key="8">
    <source>
        <dbReference type="Pfam" id="PF20877"/>
    </source>
</evidence>
<dbReference type="Proteomes" id="UP000017559">
    <property type="component" value="Unassembled WGS sequence"/>
</dbReference>
<evidence type="ECO:0000256" key="3">
    <source>
        <dbReference type="ARBA" id="ARBA00022989"/>
    </source>
</evidence>
<keyword evidence="10" id="KW-1185">Reference proteome</keyword>
<dbReference type="HOGENOM" id="CLU_010867_1_0_1"/>
<feature type="transmembrane region" description="Helical" evidence="6">
    <location>
        <begin position="381"/>
        <end position="402"/>
    </location>
</feature>